<reference evidence="1 2" key="1">
    <citation type="journal article" date="2022" name="Plant J.">
        <title>Chromosome-level genome of Camellia lanceoleosa provides a valuable resource for understanding genome evolution and self-incompatibility.</title>
        <authorList>
            <person name="Gong W."/>
            <person name="Xiao S."/>
            <person name="Wang L."/>
            <person name="Liao Z."/>
            <person name="Chang Y."/>
            <person name="Mo W."/>
            <person name="Hu G."/>
            <person name="Li W."/>
            <person name="Zhao G."/>
            <person name="Zhu H."/>
            <person name="Hu X."/>
            <person name="Ji K."/>
            <person name="Xiang X."/>
            <person name="Song Q."/>
            <person name="Yuan D."/>
            <person name="Jin S."/>
            <person name="Zhang L."/>
        </authorList>
    </citation>
    <scope>NUCLEOTIDE SEQUENCE [LARGE SCALE GENOMIC DNA]</scope>
    <source>
        <strain evidence="1">SQ_2022a</strain>
    </source>
</reference>
<organism evidence="1 2">
    <name type="scientific">Camellia lanceoleosa</name>
    <dbReference type="NCBI Taxonomy" id="1840588"/>
    <lineage>
        <taxon>Eukaryota</taxon>
        <taxon>Viridiplantae</taxon>
        <taxon>Streptophyta</taxon>
        <taxon>Embryophyta</taxon>
        <taxon>Tracheophyta</taxon>
        <taxon>Spermatophyta</taxon>
        <taxon>Magnoliopsida</taxon>
        <taxon>eudicotyledons</taxon>
        <taxon>Gunneridae</taxon>
        <taxon>Pentapetalae</taxon>
        <taxon>asterids</taxon>
        <taxon>Ericales</taxon>
        <taxon>Theaceae</taxon>
        <taxon>Camellia</taxon>
    </lineage>
</organism>
<evidence type="ECO:0000313" key="1">
    <source>
        <dbReference type="EMBL" id="KAI8010879.1"/>
    </source>
</evidence>
<accession>A0ACC0HD33</accession>
<name>A0ACC0HD33_9ERIC</name>
<sequence length="174" mass="20028">MACVNGKVEDLNVLVFKWNRKLNNNNNNNTNTNTLLESQGLFMLQVKNKIKGVSADKDGSVTNHHTSTKQHEIMLFNHEFLNDRDSMEWWLGMAISRTQLFPFQITPKLAQDISTYLFNCFQFNNINNQTSSRKPIIVIVVNVYISRNKEEIQEVADDDGSGDSMEENILVMRL</sequence>
<evidence type="ECO:0000313" key="2">
    <source>
        <dbReference type="Proteomes" id="UP001060215"/>
    </source>
</evidence>
<dbReference type="Proteomes" id="UP001060215">
    <property type="component" value="Chromosome 5"/>
</dbReference>
<comment type="caution">
    <text evidence="1">The sequence shown here is derived from an EMBL/GenBank/DDBJ whole genome shotgun (WGS) entry which is preliminary data.</text>
</comment>
<gene>
    <name evidence="1" type="ORF">LOK49_LG06G02856</name>
</gene>
<keyword evidence="2" id="KW-1185">Reference proteome</keyword>
<protein>
    <submittedName>
        <fullName evidence="1">Uncharacterized protein</fullName>
    </submittedName>
</protein>
<dbReference type="EMBL" id="CM045762">
    <property type="protein sequence ID" value="KAI8010879.1"/>
    <property type="molecule type" value="Genomic_DNA"/>
</dbReference>
<proteinExistence type="predicted"/>